<dbReference type="InterPro" id="IPR013549">
    <property type="entry name" value="DUF1731"/>
</dbReference>
<gene>
    <name evidence="4" type="ORF">N7U62_18050</name>
</gene>
<evidence type="ECO:0000256" key="1">
    <source>
        <dbReference type="ARBA" id="ARBA00009353"/>
    </source>
</evidence>
<dbReference type="Proteomes" id="UP001300692">
    <property type="component" value="Unassembled WGS sequence"/>
</dbReference>
<dbReference type="SUPFAM" id="SSF51735">
    <property type="entry name" value="NAD(P)-binding Rossmann-fold domains"/>
    <property type="match status" value="1"/>
</dbReference>
<dbReference type="RefSeq" id="WP_264139473.1">
    <property type="nucleotide sequence ID" value="NZ_JAOYOD010000001.1"/>
</dbReference>
<dbReference type="EMBL" id="JAOYOD010000001">
    <property type="protein sequence ID" value="MCV9388594.1"/>
    <property type="molecule type" value="Genomic_DNA"/>
</dbReference>
<dbReference type="PANTHER" id="PTHR11092:SF0">
    <property type="entry name" value="EPIMERASE FAMILY PROTEIN SDR39U1"/>
    <property type="match status" value="1"/>
</dbReference>
<dbReference type="Gene3D" id="3.40.50.720">
    <property type="entry name" value="NAD(P)-binding Rossmann-like Domain"/>
    <property type="match status" value="1"/>
</dbReference>
<comment type="similarity">
    <text evidence="1">Belongs to the NAD(P)-dependent epimerase/dehydratase family. SDR39U1 subfamily.</text>
</comment>
<reference evidence="4 5" key="1">
    <citation type="submission" date="2022-10" db="EMBL/GenBank/DDBJ databases">
        <title>Comparative genomics and taxonomic characterization of three novel marine species of genus Reichenbachiella exhibiting antioxidant and polysaccharide degradation activities.</title>
        <authorList>
            <person name="Muhammad N."/>
            <person name="Lee Y.-J."/>
            <person name="Ko J."/>
            <person name="Kim S.-G."/>
        </authorList>
    </citation>
    <scope>NUCLEOTIDE SEQUENCE [LARGE SCALE GENOMIC DNA]</scope>
    <source>
        <strain evidence="4 5">ABR2-5</strain>
    </source>
</reference>
<dbReference type="InterPro" id="IPR010099">
    <property type="entry name" value="SDR39U1"/>
</dbReference>
<dbReference type="Pfam" id="PF01370">
    <property type="entry name" value="Epimerase"/>
    <property type="match status" value="1"/>
</dbReference>
<evidence type="ECO:0000313" key="4">
    <source>
        <dbReference type="EMBL" id="MCV9388594.1"/>
    </source>
</evidence>
<evidence type="ECO:0000259" key="3">
    <source>
        <dbReference type="Pfam" id="PF08338"/>
    </source>
</evidence>
<proteinExistence type="inferred from homology"/>
<feature type="domain" description="DUF1731" evidence="3">
    <location>
        <begin position="252"/>
        <end position="298"/>
    </location>
</feature>
<dbReference type="PANTHER" id="PTHR11092">
    <property type="entry name" value="SUGAR NUCLEOTIDE EPIMERASE RELATED"/>
    <property type="match status" value="1"/>
</dbReference>
<comment type="caution">
    <text evidence="4">The sequence shown here is derived from an EMBL/GenBank/DDBJ whole genome shotgun (WGS) entry which is preliminary data.</text>
</comment>
<organism evidence="4 5">
    <name type="scientific">Reichenbachiella ulvae</name>
    <dbReference type="NCBI Taxonomy" id="2980104"/>
    <lineage>
        <taxon>Bacteria</taxon>
        <taxon>Pseudomonadati</taxon>
        <taxon>Bacteroidota</taxon>
        <taxon>Cytophagia</taxon>
        <taxon>Cytophagales</taxon>
        <taxon>Reichenbachiellaceae</taxon>
        <taxon>Reichenbachiella</taxon>
    </lineage>
</organism>
<dbReference type="InterPro" id="IPR036291">
    <property type="entry name" value="NAD(P)-bd_dom_sf"/>
</dbReference>
<dbReference type="Pfam" id="PF08338">
    <property type="entry name" value="DUF1731"/>
    <property type="match status" value="1"/>
</dbReference>
<evidence type="ECO:0000313" key="5">
    <source>
        <dbReference type="Proteomes" id="UP001300692"/>
    </source>
</evidence>
<evidence type="ECO:0000259" key="2">
    <source>
        <dbReference type="Pfam" id="PF01370"/>
    </source>
</evidence>
<dbReference type="InterPro" id="IPR001509">
    <property type="entry name" value="Epimerase_deHydtase"/>
</dbReference>
<keyword evidence="5" id="KW-1185">Reference proteome</keyword>
<protein>
    <submittedName>
        <fullName evidence="4">TIGR01777 family oxidoreductase</fullName>
    </submittedName>
</protein>
<feature type="domain" description="NAD-dependent epimerase/dehydratase" evidence="2">
    <location>
        <begin position="3"/>
        <end position="222"/>
    </location>
</feature>
<dbReference type="NCBIfam" id="TIGR01777">
    <property type="entry name" value="yfcH"/>
    <property type="match status" value="1"/>
</dbReference>
<accession>A0ABT3CYJ1</accession>
<name>A0ABT3CYJ1_9BACT</name>
<sequence length="302" mass="33557">MIILITGGNGLVASHLTASLSSKGHNVRLLSRSKFQHLSAEVFEWDINNDYIEEGALDDVEVVFHLAGAGIADEKWTEERKKVILDSRVESTKLLCRKLAEMNKKPRVFVGASAMGFYGYEDFSHWSKEGDPSGKGYLADITSAWEEAADPIKEMGIRLVHARIGMVLSDRGGALIKMAEPIRWLVGAPLGSGKQICNWIHVEDLVEMLIFFMNNEKIEGPYNAVASNPVTNAQLTKMIARSIRRPLWLPNVPAFVLKIILGEMAEIVLEGHHLSNQKVLDSGFQFKYDNAQKAVEDILAPD</sequence>